<dbReference type="EMBL" id="RYZZ01000015">
    <property type="protein sequence ID" value="RUQ28548.1"/>
    <property type="molecule type" value="Genomic_DNA"/>
</dbReference>
<dbReference type="Proteomes" id="UP000267430">
    <property type="component" value="Unassembled WGS sequence"/>
</dbReference>
<keyword evidence="3" id="KW-1185">Reference proteome</keyword>
<dbReference type="OrthoDB" id="1706970at2"/>
<proteinExistence type="predicted"/>
<accession>A0A3S0TV42</accession>
<name>A0A3S0TV42_9BACI</name>
<dbReference type="PANTHER" id="PTHR40044:SF1">
    <property type="entry name" value="INTEGRAL MEMBRANE PROTEIN"/>
    <property type="match status" value="1"/>
</dbReference>
<evidence type="ECO:0000313" key="3">
    <source>
        <dbReference type="Proteomes" id="UP000267430"/>
    </source>
</evidence>
<dbReference type="Pfam" id="PF06177">
    <property type="entry name" value="QueT"/>
    <property type="match status" value="1"/>
</dbReference>
<feature type="transmembrane region" description="Helical" evidence="1">
    <location>
        <begin position="21"/>
        <end position="43"/>
    </location>
</feature>
<keyword evidence="1" id="KW-1133">Transmembrane helix</keyword>
<comment type="caution">
    <text evidence="2">The sequence shown here is derived from an EMBL/GenBank/DDBJ whole genome shotgun (WGS) entry which is preliminary data.</text>
</comment>
<dbReference type="PANTHER" id="PTHR40044">
    <property type="entry name" value="INTEGRAL MEMBRANE PROTEIN-RELATED"/>
    <property type="match status" value="1"/>
</dbReference>
<organism evidence="2 3">
    <name type="scientific">Peribacillus cavernae</name>
    <dbReference type="NCBI Taxonomy" id="1674310"/>
    <lineage>
        <taxon>Bacteria</taxon>
        <taxon>Bacillati</taxon>
        <taxon>Bacillota</taxon>
        <taxon>Bacilli</taxon>
        <taxon>Bacillales</taxon>
        <taxon>Bacillaceae</taxon>
        <taxon>Peribacillus</taxon>
    </lineage>
</organism>
<gene>
    <name evidence="2" type="ORF">ELQ35_11510</name>
</gene>
<dbReference type="InterPro" id="IPR010387">
    <property type="entry name" value="QueT"/>
</dbReference>
<evidence type="ECO:0000313" key="2">
    <source>
        <dbReference type="EMBL" id="RUQ28548.1"/>
    </source>
</evidence>
<evidence type="ECO:0000256" key="1">
    <source>
        <dbReference type="SAM" id="Phobius"/>
    </source>
</evidence>
<reference evidence="2 3" key="1">
    <citation type="submission" date="2018-12" db="EMBL/GenBank/DDBJ databases">
        <title>Bacillus chawlae sp. nov., Bacillus glennii sp. nov., and Bacillus saganii sp. nov. Isolated from the Vehicle Assembly Building at Kennedy Space Center where the Viking Spacecraft were Assembled.</title>
        <authorList>
            <person name="Seuylemezian A."/>
            <person name="Vaishampayan P."/>
        </authorList>
    </citation>
    <scope>NUCLEOTIDE SEQUENCE [LARGE SCALE GENOMIC DNA]</scope>
    <source>
        <strain evidence="2 3">L5</strain>
    </source>
</reference>
<sequence>MISLLITIGAVRYIKGTWARMIVNTLVFTFTMFLIAWELHLAFGLPFLLTWLTTTAGEFVVLIVGAPIIYAINKRINFEKLV</sequence>
<dbReference type="AlphaFoldDB" id="A0A3S0TV42"/>
<evidence type="ECO:0008006" key="4">
    <source>
        <dbReference type="Google" id="ProtNLM"/>
    </source>
</evidence>
<feature type="transmembrane region" description="Helical" evidence="1">
    <location>
        <begin position="49"/>
        <end position="72"/>
    </location>
</feature>
<keyword evidence="1" id="KW-0812">Transmembrane</keyword>
<protein>
    <recommendedName>
        <fullName evidence="4">QueT transporter family protein</fullName>
    </recommendedName>
</protein>
<keyword evidence="1" id="KW-0472">Membrane</keyword>